<accession>A0A1G2SEH0</accession>
<comment type="caution">
    <text evidence="1">The sequence shown here is derived from an EMBL/GenBank/DDBJ whole genome shotgun (WGS) entry which is preliminary data.</text>
</comment>
<dbReference type="Proteomes" id="UP000177987">
    <property type="component" value="Unassembled WGS sequence"/>
</dbReference>
<evidence type="ECO:0000313" key="2">
    <source>
        <dbReference type="Proteomes" id="UP000177987"/>
    </source>
</evidence>
<proteinExistence type="predicted"/>
<evidence type="ECO:0008006" key="3">
    <source>
        <dbReference type="Google" id="ProtNLM"/>
    </source>
</evidence>
<dbReference type="AlphaFoldDB" id="A0A1G2SEH0"/>
<dbReference type="STRING" id="1802727.A2937_03555"/>
<organism evidence="1 2">
    <name type="scientific">Candidatus Yonathbacteria bacterium RIFCSPLOWO2_01_FULL_47_33b</name>
    <dbReference type="NCBI Taxonomy" id="1802727"/>
    <lineage>
        <taxon>Bacteria</taxon>
        <taxon>Candidatus Yonathiibacteriota</taxon>
    </lineage>
</organism>
<dbReference type="PROSITE" id="PS51257">
    <property type="entry name" value="PROKAR_LIPOPROTEIN"/>
    <property type="match status" value="1"/>
</dbReference>
<reference evidence="1 2" key="1">
    <citation type="journal article" date="2016" name="Nat. Commun.">
        <title>Thousands of microbial genomes shed light on interconnected biogeochemical processes in an aquifer system.</title>
        <authorList>
            <person name="Anantharaman K."/>
            <person name="Brown C.T."/>
            <person name="Hug L.A."/>
            <person name="Sharon I."/>
            <person name="Castelle C.J."/>
            <person name="Probst A.J."/>
            <person name="Thomas B.C."/>
            <person name="Singh A."/>
            <person name="Wilkins M.J."/>
            <person name="Karaoz U."/>
            <person name="Brodie E.L."/>
            <person name="Williams K.H."/>
            <person name="Hubbard S.S."/>
            <person name="Banfield J.F."/>
        </authorList>
    </citation>
    <scope>NUCLEOTIDE SEQUENCE [LARGE SCALE GENOMIC DNA]</scope>
</reference>
<dbReference type="EMBL" id="MHUW01000017">
    <property type="protein sequence ID" value="OHA83375.1"/>
    <property type="molecule type" value="Genomic_DNA"/>
</dbReference>
<gene>
    <name evidence="1" type="ORF">A2937_03555</name>
</gene>
<evidence type="ECO:0000313" key="1">
    <source>
        <dbReference type="EMBL" id="OHA83375.1"/>
    </source>
</evidence>
<name>A0A1G2SEH0_9BACT</name>
<sequence>MKKREIAKLATLLGVPLLCVTLQGCIAVPIAAMAYQGLKIHQTTSGGEVRVEFLDASLSEEDKRSLSKLRRLAIMANPVQGQTLSTLAKEIKSAGLYEVVTPYEVDQVLSRTNERLSPAMTDEERRRFYTKITERTKTEAIFVMEVEGSRFEGNALFSLKAPESSMTYTLEIYSPSLKRDIWKQQMKAVVTGNPASQEKSRREMEEFIAKSIKDKLLEVTGRKAS</sequence>
<protein>
    <recommendedName>
        <fullName evidence="3">Lipoprotein</fullName>
    </recommendedName>
</protein>